<accession>A0ABY5NN03</accession>
<dbReference type="PRINTS" id="PR00598">
    <property type="entry name" value="HTHMARR"/>
</dbReference>
<feature type="domain" description="HTH marR-type" evidence="1">
    <location>
        <begin position="1"/>
        <end position="84"/>
    </location>
</feature>
<dbReference type="Proteomes" id="UP001054811">
    <property type="component" value="Chromosome"/>
</dbReference>
<dbReference type="InterPro" id="IPR036390">
    <property type="entry name" value="WH_DNA-bd_sf"/>
</dbReference>
<evidence type="ECO:0000313" key="2">
    <source>
        <dbReference type="EMBL" id="UUT36575.1"/>
    </source>
</evidence>
<dbReference type="Gene3D" id="1.10.10.10">
    <property type="entry name" value="Winged helix-like DNA-binding domain superfamily/Winged helix DNA-binding domain"/>
    <property type="match status" value="1"/>
</dbReference>
<keyword evidence="3" id="KW-1185">Reference proteome</keyword>
<dbReference type="InterPro" id="IPR039422">
    <property type="entry name" value="MarR/SlyA-like"/>
</dbReference>
<proteinExistence type="predicted"/>
<organism evidence="2 3">
    <name type="scientific">Microbacterium elymi</name>
    <dbReference type="NCBI Taxonomy" id="2909587"/>
    <lineage>
        <taxon>Bacteria</taxon>
        <taxon>Bacillati</taxon>
        <taxon>Actinomycetota</taxon>
        <taxon>Actinomycetes</taxon>
        <taxon>Micrococcales</taxon>
        <taxon>Microbacteriaceae</taxon>
        <taxon>Microbacterium</taxon>
    </lineage>
</organism>
<name>A0ABY5NN03_9MICO</name>
<dbReference type="RefSeq" id="WP_259613238.1">
    <property type="nucleotide sequence ID" value="NZ_CP091139.2"/>
</dbReference>
<dbReference type="PANTHER" id="PTHR33164">
    <property type="entry name" value="TRANSCRIPTIONAL REGULATOR, MARR FAMILY"/>
    <property type="match status" value="1"/>
</dbReference>
<dbReference type="PANTHER" id="PTHR33164:SF43">
    <property type="entry name" value="HTH-TYPE TRANSCRIPTIONAL REPRESSOR YETL"/>
    <property type="match status" value="1"/>
</dbReference>
<evidence type="ECO:0000259" key="1">
    <source>
        <dbReference type="PROSITE" id="PS50995"/>
    </source>
</evidence>
<dbReference type="InterPro" id="IPR036388">
    <property type="entry name" value="WH-like_DNA-bd_sf"/>
</dbReference>
<dbReference type="PROSITE" id="PS50995">
    <property type="entry name" value="HTH_MARR_2"/>
    <property type="match status" value="1"/>
</dbReference>
<sequence length="92" mass="10294">MARMSFVRPQSMTQLLDTLESRDLVRRVPDPSSRRQQHISLTETAYELLERMRGPVAEIEQDMTASLSHADAQSLRAMLQACRIGLAGSAAH</sequence>
<dbReference type="Pfam" id="PF01047">
    <property type="entry name" value="MarR"/>
    <property type="match status" value="1"/>
</dbReference>
<dbReference type="EMBL" id="CP091139">
    <property type="protein sequence ID" value="UUT36575.1"/>
    <property type="molecule type" value="Genomic_DNA"/>
</dbReference>
<reference evidence="2" key="1">
    <citation type="submission" date="2022-01" db="EMBL/GenBank/DDBJ databases">
        <title>Microbacterium eymi and Microbacterium rhizovicinus sp. nov., isolated from the rhizospheric soil of Elymus tsukushiensis, a plant native to the Dokdo Islands, Republic of Korea.</title>
        <authorList>
            <person name="Hwang Y.J."/>
        </authorList>
    </citation>
    <scope>NUCLEOTIDE SEQUENCE</scope>
    <source>
        <strain evidence="2">KUDC0405</strain>
    </source>
</reference>
<gene>
    <name evidence="2" type="ORF">L2X98_24555</name>
</gene>
<evidence type="ECO:0000313" key="3">
    <source>
        <dbReference type="Proteomes" id="UP001054811"/>
    </source>
</evidence>
<dbReference type="InterPro" id="IPR000835">
    <property type="entry name" value="HTH_MarR-typ"/>
</dbReference>
<dbReference type="SUPFAM" id="SSF46785">
    <property type="entry name" value="Winged helix' DNA-binding domain"/>
    <property type="match status" value="1"/>
</dbReference>
<protein>
    <submittedName>
        <fullName evidence="2">MarR family transcriptional regulator</fullName>
    </submittedName>
</protein>